<gene>
    <name evidence="2" type="ORF">M125_1876</name>
</gene>
<dbReference type="Pfam" id="PF16022">
    <property type="entry name" value="DUF4783"/>
    <property type="match status" value="1"/>
</dbReference>
<dbReference type="Proteomes" id="UP000020773">
    <property type="component" value="Unassembled WGS sequence"/>
</dbReference>
<proteinExistence type="predicted"/>
<dbReference type="Gene3D" id="3.10.450.50">
    <property type="match status" value="1"/>
</dbReference>
<dbReference type="PATRIC" id="fig|1339316.3.peg.1815"/>
<keyword evidence="1" id="KW-0732">Signal</keyword>
<feature type="chain" id="PRO_5001480764" description="DUF4783 domain-containing protein" evidence="1">
    <location>
        <begin position="22"/>
        <end position="130"/>
    </location>
</feature>
<evidence type="ECO:0000256" key="1">
    <source>
        <dbReference type="SAM" id="SignalP"/>
    </source>
</evidence>
<dbReference type="RefSeq" id="WP_005786212.1">
    <property type="nucleotide sequence ID" value="NZ_JGDB01000052.1"/>
</dbReference>
<name>A0A015VZI1_BACFG</name>
<evidence type="ECO:0008006" key="4">
    <source>
        <dbReference type="Google" id="ProtNLM"/>
    </source>
</evidence>
<reference evidence="2 3" key="1">
    <citation type="submission" date="2014-02" db="EMBL/GenBank/DDBJ databases">
        <authorList>
            <person name="Sears C."/>
            <person name="Carroll K."/>
            <person name="Sack B.R."/>
            <person name="Qadri F."/>
            <person name="Myers L.L."/>
            <person name="Chung G.-T."/>
            <person name="Escheverria P."/>
            <person name="Fraser C.M."/>
            <person name="Sadzewicz L."/>
            <person name="Shefchek K.A."/>
            <person name="Tallon L."/>
            <person name="Das S.P."/>
            <person name="Daugherty S."/>
            <person name="Mongodin E.F."/>
        </authorList>
    </citation>
    <scope>NUCLEOTIDE SEQUENCE [LARGE SCALE GENOMIC DNA]</scope>
    <source>
        <strain evidence="3">3998T(B)3</strain>
    </source>
</reference>
<evidence type="ECO:0000313" key="2">
    <source>
        <dbReference type="EMBL" id="EXY91423.1"/>
    </source>
</evidence>
<accession>A0A015VZI1</accession>
<comment type="caution">
    <text evidence="2">The sequence shown here is derived from an EMBL/GenBank/DDBJ whole genome shotgun (WGS) entry which is preliminary data.</text>
</comment>
<organism evidence="2 3">
    <name type="scientific">Bacteroides fragilis str. 3998T(B)3</name>
    <dbReference type="NCBI Taxonomy" id="1339316"/>
    <lineage>
        <taxon>Bacteria</taxon>
        <taxon>Pseudomonadati</taxon>
        <taxon>Bacteroidota</taxon>
        <taxon>Bacteroidia</taxon>
        <taxon>Bacteroidales</taxon>
        <taxon>Bacteroidaceae</taxon>
        <taxon>Bacteroides</taxon>
    </lineage>
</organism>
<dbReference type="GeneID" id="60365952"/>
<feature type="signal peptide" evidence="1">
    <location>
        <begin position="1"/>
        <end position="21"/>
    </location>
</feature>
<protein>
    <recommendedName>
        <fullName evidence="4">DUF4783 domain-containing protein</fullName>
    </recommendedName>
</protein>
<dbReference type="InterPro" id="IPR031977">
    <property type="entry name" value="DUF4783"/>
</dbReference>
<dbReference type="AlphaFoldDB" id="A0A015VZI1"/>
<dbReference type="SMR" id="A0A015VZI1"/>
<sequence length="130" mass="14647">MKKRVLLWMAGLVFAVTSLFAQDIPVGVVVAFKKGNSQELNRYLGEKVNLVIQNRSESVDRQAAEGTLAAFFSSNKVSGFNVNHEGKRDESSFIIGTLTTANGNFRINCFFRRVQNKYLINQIRIDKTNE</sequence>
<dbReference type="EMBL" id="JGDB01000052">
    <property type="protein sequence ID" value="EXY91423.1"/>
    <property type="molecule type" value="Genomic_DNA"/>
</dbReference>
<evidence type="ECO:0000313" key="3">
    <source>
        <dbReference type="Proteomes" id="UP000020773"/>
    </source>
</evidence>